<organism evidence="1">
    <name type="scientific">marine sediment metagenome</name>
    <dbReference type="NCBI Taxonomy" id="412755"/>
    <lineage>
        <taxon>unclassified sequences</taxon>
        <taxon>metagenomes</taxon>
        <taxon>ecological metagenomes</taxon>
    </lineage>
</organism>
<reference evidence="1" key="1">
    <citation type="journal article" date="2014" name="Front. Microbiol.">
        <title>High frequency of phylogenetically diverse reductive dehalogenase-homologous genes in deep subseafloor sedimentary metagenomes.</title>
        <authorList>
            <person name="Kawai M."/>
            <person name="Futagami T."/>
            <person name="Toyoda A."/>
            <person name="Takaki Y."/>
            <person name="Nishi S."/>
            <person name="Hori S."/>
            <person name="Arai W."/>
            <person name="Tsubouchi T."/>
            <person name="Morono Y."/>
            <person name="Uchiyama I."/>
            <person name="Ito T."/>
            <person name="Fujiyama A."/>
            <person name="Inagaki F."/>
            <person name="Takami H."/>
        </authorList>
    </citation>
    <scope>NUCLEOTIDE SEQUENCE</scope>
    <source>
        <strain evidence="1">Expedition CK06-06</strain>
    </source>
</reference>
<sequence length="163" mass="18553">MTPCQSILPITTEPPGDWYEFSFGEPATLTEGVLYAIVLHGYYHPYSPTIYWREDPSSPTYDRGYSCESTNSGGYWYKQTSDDNMFQTFMFIPGEKLTYGTLVITHPALLRIVQKRGEQLINGYDNLSSLDEEFFTRKVKLEVEGGDVIEAITIAGVSYRFLV</sequence>
<evidence type="ECO:0000313" key="1">
    <source>
        <dbReference type="EMBL" id="GAI92867.1"/>
    </source>
</evidence>
<protein>
    <submittedName>
        <fullName evidence="1">Uncharacterized protein</fullName>
    </submittedName>
</protein>
<name>X1SIK7_9ZZZZ</name>
<gene>
    <name evidence="1" type="ORF">S12H4_36646</name>
</gene>
<proteinExistence type="predicted"/>
<dbReference type="EMBL" id="BARW01021863">
    <property type="protein sequence ID" value="GAI92867.1"/>
    <property type="molecule type" value="Genomic_DNA"/>
</dbReference>
<comment type="caution">
    <text evidence="1">The sequence shown here is derived from an EMBL/GenBank/DDBJ whole genome shotgun (WGS) entry which is preliminary data.</text>
</comment>
<dbReference type="AlphaFoldDB" id="X1SIK7"/>
<accession>X1SIK7</accession>